<comment type="caution">
    <text evidence="14">The sequence shown here is derived from an EMBL/GenBank/DDBJ whole genome shotgun (WGS) entry which is preliminary data.</text>
</comment>
<name>A0A8J6NDB2_9BACT</name>
<dbReference type="InterPro" id="IPR011320">
    <property type="entry name" value="RNase_H1_N"/>
</dbReference>
<dbReference type="InterPro" id="IPR012337">
    <property type="entry name" value="RNaseH-like_sf"/>
</dbReference>
<dbReference type="GO" id="GO:0000287">
    <property type="term" value="F:magnesium ion binding"/>
    <property type="evidence" value="ECO:0007669"/>
    <property type="project" value="UniProtKB-UniRule"/>
</dbReference>
<dbReference type="PANTHER" id="PTHR10642:SF26">
    <property type="entry name" value="RIBONUCLEASE H1"/>
    <property type="match status" value="1"/>
</dbReference>
<comment type="cofactor">
    <cofactor evidence="12">
        <name>Mg(2+)</name>
        <dbReference type="ChEBI" id="CHEBI:18420"/>
    </cofactor>
    <text evidence="12">Binds 1 Mg(2+) ion per subunit. May bind a second metal ion at a regulatory site, or after substrate binding.</text>
</comment>
<evidence type="ECO:0000256" key="1">
    <source>
        <dbReference type="ARBA" id="ARBA00000077"/>
    </source>
</evidence>
<dbReference type="InterPro" id="IPR022892">
    <property type="entry name" value="RNaseHI"/>
</dbReference>
<dbReference type="GO" id="GO:0005737">
    <property type="term" value="C:cytoplasm"/>
    <property type="evidence" value="ECO:0007669"/>
    <property type="project" value="UniProtKB-SubCell"/>
</dbReference>
<dbReference type="FunFam" id="3.40.970.10:FF:000002">
    <property type="entry name" value="Ribonuclease H"/>
    <property type="match status" value="1"/>
</dbReference>
<evidence type="ECO:0000256" key="12">
    <source>
        <dbReference type="HAMAP-Rule" id="MF_00042"/>
    </source>
</evidence>
<dbReference type="InterPro" id="IPR009027">
    <property type="entry name" value="Ribosomal_bL9/RNase_H1_N"/>
</dbReference>
<dbReference type="Gene3D" id="3.40.970.10">
    <property type="entry name" value="Ribonuclease H1, N-terminal domain"/>
    <property type="match status" value="1"/>
</dbReference>
<organism evidence="14 15">
    <name type="scientific">Candidatus Desulfobia pelagia</name>
    <dbReference type="NCBI Taxonomy" id="2841692"/>
    <lineage>
        <taxon>Bacteria</taxon>
        <taxon>Pseudomonadati</taxon>
        <taxon>Thermodesulfobacteriota</taxon>
        <taxon>Desulfobulbia</taxon>
        <taxon>Desulfobulbales</taxon>
        <taxon>Desulfobulbaceae</taxon>
        <taxon>Candidatus Desulfobia</taxon>
    </lineage>
</organism>
<evidence type="ECO:0000256" key="7">
    <source>
        <dbReference type="ARBA" id="ARBA00022722"/>
    </source>
</evidence>
<keyword evidence="9 12" id="KW-0255">Endonuclease</keyword>
<sequence length="231" mass="25706">MAVKKKFYAIAAGRKPGIYTNWPEAQAQVMTFAGARYKGFATRAEAEAWIKNPVYPAPTSKTKSRKGAPATAKTSKEGEIIIYTDGGARFNPGPGGFGVVMLEAGNRQEFSGGYRLTTNNRMELMGCIVALRQLNQTNKTVTLYSDSKYVVNGITKDWARNWRKNNWIKSDKQPAVNPDLWAQLLDLTEKLNIDFRWVKGHAGNEFNERCDELAVSSAAQDNLQKDNGYKG</sequence>
<keyword evidence="10 12" id="KW-0378">Hydrolase</keyword>
<dbReference type="InterPro" id="IPR017067">
    <property type="entry name" value="RNase_H1_euk"/>
</dbReference>
<dbReference type="PANTHER" id="PTHR10642">
    <property type="entry name" value="RIBONUCLEASE H1"/>
    <property type="match status" value="1"/>
</dbReference>
<dbReference type="AlphaFoldDB" id="A0A8J6NDB2"/>
<protein>
    <recommendedName>
        <fullName evidence="6 12">Ribonuclease H</fullName>
        <shortName evidence="12">RNase H</shortName>
        <ecNumber evidence="5 12">3.1.26.4</ecNumber>
    </recommendedName>
</protein>
<comment type="subcellular location">
    <subcellularLocation>
        <location evidence="12">Cytoplasm</location>
    </subcellularLocation>
</comment>
<dbReference type="InterPro" id="IPR036397">
    <property type="entry name" value="RNaseH_sf"/>
</dbReference>
<evidence type="ECO:0000256" key="5">
    <source>
        <dbReference type="ARBA" id="ARBA00012180"/>
    </source>
</evidence>
<feature type="binding site" evidence="12">
    <location>
        <position position="211"/>
    </location>
    <ligand>
        <name>Mg(2+)</name>
        <dbReference type="ChEBI" id="CHEBI:18420"/>
        <label>2</label>
    </ligand>
</feature>
<reference evidence="14 15" key="1">
    <citation type="submission" date="2020-08" db="EMBL/GenBank/DDBJ databases">
        <title>Bridging the membrane lipid divide: bacteria of the FCB group superphylum have the potential to synthesize archaeal ether lipids.</title>
        <authorList>
            <person name="Villanueva L."/>
            <person name="Von Meijenfeldt F.A.B."/>
            <person name="Westbye A.B."/>
            <person name="Yadav S."/>
            <person name="Hopmans E.C."/>
            <person name="Dutilh B.E."/>
            <person name="Sinninghe Damste J.S."/>
        </authorList>
    </citation>
    <scope>NUCLEOTIDE SEQUENCE [LARGE SCALE GENOMIC DNA]</scope>
    <source>
        <strain evidence="14">NIOZ-UU47</strain>
    </source>
</reference>
<dbReference type="EMBL" id="JACNJZ010000076">
    <property type="protein sequence ID" value="MBC8317222.1"/>
    <property type="molecule type" value="Genomic_DNA"/>
</dbReference>
<gene>
    <name evidence="12 14" type="primary">rnhA</name>
    <name evidence="14" type="ORF">H8E41_04910</name>
</gene>
<dbReference type="Pfam" id="PF00075">
    <property type="entry name" value="RNase_H"/>
    <property type="match status" value="1"/>
</dbReference>
<dbReference type="HAMAP" id="MF_00042">
    <property type="entry name" value="RNase_H"/>
    <property type="match status" value="1"/>
</dbReference>
<feature type="binding site" evidence="12">
    <location>
        <position position="123"/>
    </location>
    <ligand>
        <name>Mg(2+)</name>
        <dbReference type="ChEBI" id="CHEBI:18420"/>
        <label>1</label>
    </ligand>
</feature>
<dbReference type="Pfam" id="PF01693">
    <property type="entry name" value="Cauli_VI"/>
    <property type="match status" value="1"/>
</dbReference>
<evidence type="ECO:0000256" key="10">
    <source>
        <dbReference type="ARBA" id="ARBA00022801"/>
    </source>
</evidence>
<dbReference type="SUPFAM" id="SSF55658">
    <property type="entry name" value="L9 N-domain-like"/>
    <property type="match status" value="1"/>
</dbReference>
<evidence type="ECO:0000256" key="8">
    <source>
        <dbReference type="ARBA" id="ARBA00022723"/>
    </source>
</evidence>
<proteinExistence type="inferred from homology"/>
<dbReference type="InterPro" id="IPR050092">
    <property type="entry name" value="RNase_H"/>
</dbReference>
<dbReference type="CDD" id="cd09278">
    <property type="entry name" value="RNase_HI_prokaryote_like"/>
    <property type="match status" value="1"/>
</dbReference>
<dbReference type="SUPFAM" id="SSF53098">
    <property type="entry name" value="Ribonuclease H-like"/>
    <property type="match status" value="1"/>
</dbReference>
<dbReference type="InterPro" id="IPR002156">
    <property type="entry name" value="RNaseH_domain"/>
</dbReference>
<dbReference type="GO" id="GO:0043137">
    <property type="term" value="P:DNA replication, removal of RNA primer"/>
    <property type="evidence" value="ECO:0007669"/>
    <property type="project" value="TreeGrafter"/>
</dbReference>
<dbReference type="GO" id="GO:0003676">
    <property type="term" value="F:nucleic acid binding"/>
    <property type="evidence" value="ECO:0007669"/>
    <property type="project" value="InterPro"/>
</dbReference>
<comment type="function">
    <text evidence="2 12">Endonuclease that specifically degrades the RNA of RNA-DNA hybrids.</text>
</comment>
<evidence type="ECO:0000256" key="4">
    <source>
        <dbReference type="ARBA" id="ARBA00011245"/>
    </source>
</evidence>
<evidence type="ECO:0000256" key="11">
    <source>
        <dbReference type="ARBA" id="ARBA00022842"/>
    </source>
</evidence>
<dbReference type="InterPro" id="IPR037056">
    <property type="entry name" value="RNase_H1_N_sf"/>
</dbReference>
<dbReference type="Gene3D" id="3.30.420.10">
    <property type="entry name" value="Ribonuclease H-like superfamily/Ribonuclease H"/>
    <property type="match status" value="1"/>
</dbReference>
<dbReference type="EC" id="3.1.26.4" evidence="5 12"/>
<evidence type="ECO:0000256" key="2">
    <source>
        <dbReference type="ARBA" id="ARBA00004065"/>
    </source>
</evidence>
<feature type="binding site" evidence="12">
    <location>
        <position position="85"/>
    </location>
    <ligand>
        <name>Mg(2+)</name>
        <dbReference type="ChEBI" id="CHEBI:18420"/>
        <label>1</label>
    </ligand>
</feature>
<keyword evidence="11 12" id="KW-0460">Magnesium</keyword>
<feature type="binding site" evidence="12">
    <location>
        <position position="85"/>
    </location>
    <ligand>
        <name>Mg(2+)</name>
        <dbReference type="ChEBI" id="CHEBI:18420"/>
        <label>2</label>
    </ligand>
</feature>
<accession>A0A8J6NDB2</accession>
<evidence type="ECO:0000256" key="9">
    <source>
        <dbReference type="ARBA" id="ARBA00022759"/>
    </source>
</evidence>
<comment type="subunit">
    <text evidence="4 12">Monomer.</text>
</comment>
<comment type="catalytic activity">
    <reaction evidence="1 12">
        <text>Endonucleolytic cleavage to 5'-phosphomonoester.</text>
        <dbReference type="EC" id="3.1.26.4"/>
    </reaction>
</comment>
<evidence type="ECO:0000313" key="15">
    <source>
        <dbReference type="Proteomes" id="UP000614424"/>
    </source>
</evidence>
<keyword evidence="7 12" id="KW-0540">Nuclease</keyword>
<dbReference type="NCBIfam" id="NF001236">
    <property type="entry name" value="PRK00203.1"/>
    <property type="match status" value="1"/>
</dbReference>
<evidence type="ECO:0000256" key="6">
    <source>
        <dbReference type="ARBA" id="ARBA00017721"/>
    </source>
</evidence>
<dbReference type="Proteomes" id="UP000614424">
    <property type="component" value="Unassembled WGS sequence"/>
</dbReference>
<feature type="domain" description="RNase H type-1" evidence="13">
    <location>
        <begin position="76"/>
        <end position="219"/>
    </location>
</feature>
<dbReference type="PIRSF" id="PIRSF036852">
    <property type="entry name" value="Ribonuclease_H1_euk"/>
    <property type="match status" value="1"/>
</dbReference>
<evidence type="ECO:0000259" key="13">
    <source>
        <dbReference type="PROSITE" id="PS50879"/>
    </source>
</evidence>
<comment type="similarity">
    <text evidence="3 12">Belongs to the RNase H family.</text>
</comment>
<evidence type="ECO:0000313" key="14">
    <source>
        <dbReference type="EMBL" id="MBC8317222.1"/>
    </source>
</evidence>
<dbReference type="PROSITE" id="PS50879">
    <property type="entry name" value="RNASE_H_1"/>
    <property type="match status" value="1"/>
</dbReference>
<evidence type="ECO:0000256" key="3">
    <source>
        <dbReference type="ARBA" id="ARBA00005300"/>
    </source>
</evidence>
<dbReference type="GO" id="GO:0004523">
    <property type="term" value="F:RNA-DNA hybrid ribonuclease activity"/>
    <property type="evidence" value="ECO:0007669"/>
    <property type="project" value="UniProtKB-UniRule"/>
</dbReference>
<feature type="binding site" evidence="12">
    <location>
        <position position="146"/>
    </location>
    <ligand>
        <name>Mg(2+)</name>
        <dbReference type="ChEBI" id="CHEBI:18420"/>
        <label>1</label>
    </ligand>
</feature>
<keyword evidence="12" id="KW-0963">Cytoplasm</keyword>
<keyword evidence="8 12" id="KW-0479">Metal-binding</keyword>